<protein>
    <submittedName>
        <fullName evidence="2">Pentapeptide repeat protein</fullName>
    </submittedName>
</protein>
<feature type="compositionally biased region" description="Basic residues" evidence="1">
    <location>
        <begin position="412"/>
        <end position="421"/>
    </location>
</feature>
<feature type="compositionally biased region" description="Polar residues" evidence="1">
    <location>
        <begin position="123"/>
        <end position="146"/>
    </location>
</feature>
<dbReference type="VEuPathDB" id="CryptoDB:GNI_034920"/>
<evidence type="ECO:0000256" key="1">
    <source>
        <dbReference type="SAM" id="MobiDB-lite"/>
    </source>
</evidence>
<evidence type="ECO:0000313" key="2">
    <source>
        <dbReference type="EMBL" id="EZG78550.1"/>
    </source>
</evidence>
<feature type="region of interest" description="Disordered" evidence="1">
    <location>
        <begin position="610"/>
        <end position="642"/>
    </location>
</feature>
<dbReference type="EMBL" id="AFNH02000268">
    <property type="protein sequence ID" value="EZG78550.1"/>
    <property type="molecule type" value="Genomic_DNA"/>
</dbReference>
<dbReference type="AlphaFoldDB" id="A0A023BAR8"/>
<feature type="compositionally biased region" description="Low complexity" evidence="1">
    <location>
        <begin position="261"/>
        <end position="272"/>
    </location>
</feature>
<dbReference type="OMA" id="NGGYWQF"/>
<feature type="compositionally biased region" description="Polar residues" evidence="1">
    <location>
        <begin position="464"/>
        <end position="473"/>
    </location>
</feature>
<feature type="compositionally biased region" description="Low complexity" evidence="1">
    <location>
        <begin position="228"/>
        <end position="243"/>
    </location>
</feature>
<accession>A0A023BAR8</accession>
<feature type="compositionally biased region" description="Polar residues" evidence="1">
    <location>
        <begin position="434"/>
        <end position="456"/>
    </location>
</feature>
<keyword evidence="3" id="KW-1185">Reference proteome</keyword>
<feature type="compositionally biased region" description="Low complexity" evidence="1">
    <location>
        <begin position="368"/>
        <end position="391"/>
    </location>
</feature>
<sequence>MTRTPPPVASAGRLADFQKNTLAATTPMEVLNQTEEAVALITESAKHVDANLTTKLSTLAQALRRESNKVRGLKPMPDLIIDIEEGADLTGPDLTRSDLTRADLTRSDLTPRATRVGPGNARSPLQPSNATPQPPHSTLLSNPTPNVTLPPSAAGAALLSANAVTPGATLPATQHANALRGLVVSRASGQVHGPEVVSIPMPADAPARTPGMLTVTPASPRAATAKRSPPGAALLAASAQPSGAGAGPAGTGAGPAGTGAGPAAVPGSVAGQLRPGGLDEPLTTDWGRASFDLFEPPFQSQARDQRPRTQLQPGSGPGPASGSGPGLGLGPGPGKTRVPAYLKPTAASTERSPGRKPPPPGQQPPAASPAAPSPLSGSGPSSSPTSLLGAAVPEPPGLVEDQGGHKDPGRGSRVRSHRTRSQPRTGPYYAAYDPSNQATNPSPTANPNQMTTSNPMTRPGSITGPASGSTSGPVSGEAYGSQMQYGPQGYQMSGGQMGSQAGYLPYAQSGAMPYPVAGYAAGYGPAGGFSGPQFYGGWSTQPPYAQPPYGQYLQQPGYGNGQPGYGAGQPGYGTGQQAYGFAPSFDYYGTANHMMTRGFNPNPTLQPPATTFVGEPIIGPNGGYNSPHSSAVRLEENQFRPQ</sequence>
<reference evidence="2" key="1">
    <citation type="submission" date="2013-12" db="EMBL/GenBank/DDBJ databases">
        <authorList>
            <person name="Omoto C.K."/>
            <person name="Sibley D."/>
            <person name="Venepally P."/>
            <person name="Hadjithomas M."/>
            <person name="Karamycheva S."/>
            <person name="Brunk B."/>
            <person name="Roos D."/>
            <person name="Caler E."/>
            <person name="Lorenzi H."/>
        </authorList>
    </citation>
    <scope>NUCLEOTIDE SEQUENCE</scope>
</reference>
<feature type="compositionally biased region" description="Pro residues" evidence="1">
    <location>
        <begin position="355"/>
        <end position="367"/>
    </location>
</feature>
<dbReference type="RefSeq" id="XP_011129256.1">
    <property type="nucleotide sequence ID" value="XM_011130954.1"/>
</dbReference>
<feature type="region of interest" description="Disordered" evidence="1">
    <location>
        <begin position="220"/>
        <end position="285"/>
    </location>
</feature>
<dbReference type="Pfam" id="PF00805">
    <property type="entry name" value="Pentapeptide"/>
    <property type="match status" value="1"/>
</dbReference>
<name>A0A023BAR8_GRENI</name>
<feature type="region of interest" description="Disordered" evidence="1">
    <location>
        <begin position="297"/>
        <end position="482"/>
    </location>
</feature>
<feature type="compositionally biased region" description="Gly residues" evidence="1">
    <location>
        <begin position="244"/>
        <end position="260"/>
    </location>
</feature>
<feature type="region of interest" description="Disordered" evidence="1">
    <location>
        <begin position="89"/>
        <end position="146"/>
    </location>
</feature>
<dbReference type="Proteomes" id="UP000019763">
    <property type="component" value="Unassembled WGS sequence"/>
</dbReference>
<feature type="compositionally biased region" description="Gly residues" evidence="1">
    <location>
        <begin position="315"/>
        <end position="333"/>
    </location>
</feature>
<comment type="caution">
    <text evidence="2">The sequence shown here is derived from an EMBL/GenBank/DDBJ whole genome shotgun (WGS) entry which is preliminary data.</text>
</comment>
<organism evidence="2 3">
    <name type="scientific">Gregarina niphandrodes</name>
    <name type="common">Septate eugregarine</name>
    <dbReference type="NCBI Taxonomy" id="110365"/>
    <lineage>
        <taxon>Eukaryota</taxon>
        <taxon>Sar</taxon>
        <taxon>Alveolata</taxon>
        <taxon>Apicomplexa</taxon>
        <taxon>Conoidasida</taxon>
        <taxon>Gregarinasina</taxon>
        <taxon>Eugregarinorida</taxon>
        <taxon>Gregarinidae</taxon>
        <taxon>Gregarina</taxon>
    </lineage>
</organism>
<feature type="compositionally biased region" description="Basic and acidic residues" evidence="1">
    <location>
        <begin position="95"/>
        <end position="106"/>
    </location>
</feature>
<proteinExistence type="predicted"/>
<feature type="compositionally biased region" description="Basic and acidic residues" evidence="1">
    <location>
        <begin position="633"/>
        <end position="642"/>
    </location>
</feature>
<dbReference type="InterPro" id="IPR001646">
    <property type="entry name" value="5peptide_repeat"/>
</dbReference>
<gene>
    <name evidence="2" type="ORF">GNI_034920</name>
</gene>
<evidence type="ECO:0000313" key="3">
    <source>
        <dbReference type="Proteomes" id="UP000019763"/>
    </source>
</evidence>
<feature type="compositionally biased region" description="Polar residues" evidence="1">
    <location>
        <begin position="298"/>
        <end position="312"/>
    </location>
</feature>
<dbReference type="GeneID" id="22911376"/>